<gene>
    <name evidence="1" type="ORF">PSU4_60090</name>
</gene>
<sequence length="114" mass="11881">MNGQNGARTAAGVPTTSMSSVVDGLAHDVEDTEVVAGRSRGRYVAMCGADVAPAALTAPSGRVCRSCAALRCPELTDEPGQRPARAARRAQSRWLMACSAIMRTALGHQAPVWS</sequence>
<evidence type="ECO:0000313" key="2">
    <source>
        <dbReference type="Proteomes" id="UP000321685"/>
    </source>
</evidence>
<name>A0A511DQF0_9PSEU</name>
<dbReference type="RefSeq" id="WP_147116018.1">
    <property type="nucleotide sequence ID" value="NZ_BJVJ01000140.1"/>
</dbReference>
<dbReference type="AlphaFoldDB" id="A0A511DQF0"/>
<organism evidence="1 2">
    <name type="scientific">Pseudonocardia sulfidoxydans NBRC 16205</name>
    <dbReference type="NCBI Taxonomy" id="1223511"/>
    <lineage>
        <taxon>Bacteria</taxon>
        <taxon>Bacillati</taxon>
        <taxon>Actinomycetota</taxon>
        <taxon>Actinomycetes</taxon>
        <taxon>Pseudonocardiales</taxon>
        <taxon>Pseudonocardiaceae</taxon>
        <taxon>Pseudonocardia</taxon>
    </lineage>
</organism>
<accession>A0A511DQF0</accession>
<comment type="caution">
    <text evidence="1">The sequence shown here is derived from an EMBL/GenBank/DDBJ whole genome shotgun (WGS) entry which is preliminary data.</text>
</comment>
<reference evidence="1 2" key="1">
    <citation type="submission" date="2019-07" db="EMBL/GenBank/DDBJ databases">
        <title>Whole genome shotgun sequence of Pseudonocardia sulfidoxydans NBRC 16205.</title>
        <authorList>
            <person name="Hosoyama A."/>
            <person name="Uohara A."/>
            <person name="Ohji S."/>
            <person name="Ichikawa N."/>
        </authorList>
    </citation>
    <scope>NUCLEOTIDE SEQUENCE [LARGE SCALE GENOMIC DNA]</scope>
    <source>
        <strain evidence="1 2">NBRC 16205</strain>
    </source>
</reference>
<evidence type="ECO:0000313" key="1">
    <source>
        <dbReference type="EMBL" id="GEL27055.1"/>
    </source>
</evidence>
<dbReference type="Proteomes" id="UP000321685">
    <property type="component" value="Unassembled WGS sequence"/>
</dbReference>
<dbReference type="OrthoDB" id="3579777at2"/>
<keyword evidence="2" id="KW-1185">Reference proteome</keyword>
<proteinExistence type="predicted"/>
<dbReference type="EMBL" id="BJVJ01000140">
    <property type="protein sequence ID" value="GEL27055.1"/>
    <property type="molecule type" value="Genomic_DNA"/>
</dbReference>
<protein>
    <submittedName>
        <fullName evidence="1">Uncharacterized protein</fullName>
    </submittedName>
</protein>